<keyword evidence="2" id="KW-0732">Signal</keyword>
<dbReference type="SUPFAM" id="SSF56601">
    <property type="entry name" value="beta-lactamase/transpeptidase-like"/>
    <property type="match status" value="1"/>
</dbReference>
<sequence>MMKQRLTALTLAAAGTLPASFSHAALPADATDLSRRLAARFEGDRTGACVAAAVIDRDKVLRAQACAGTRSDGPPGENAAFEIGSVTKTMTAYLVADLIEQGRWSLDDPIARHLPAGTVLPRQGDRQILVRDLLTHTAGLPALPPGMRATNAANPYADLTEAELLKALADVKLTRPIGSRAEYSNFGMMLVSLAVANSHGGDLAAAWQRRLFEPLGMTATLGPDARRPQAQGHLPGGSPTPAWTITPRLAGVGMVRASLGDMVAYARAGLGDGPADVVARLRLTQQPLAQGFAMNWMHRELQGRALLLHEGGTGGFSSLIALDPQRHQAVVLLADTALTDLGGLGDLGLSLLGLDVPVQPPRRTEEAPAALRQALAGDYRLGPMRVRLWQTAEGRLMLQAQGQQAFELRYDSTGDFYPLGLNARLTPLPASTDAAVAGFTWHQGGGVVEATRVGTASTVASAPPADAKAWTGYYALTPQFSLRVFEQGGQWKVQGTGQPAITATAAGTDRLEITQVGAVVTFERNAAGEVVAAVLTQGGQVLRGARR</sequence>
<dbReference type="Proteomes" id="UP000197446">
    <property type="component" value="Unassembled WGS sequence"/>
</dbReference>
<dbReference type="AlphaFoldDB" id="A0A254N6H4"/>
<dbReference type="EMBL" id="NISI01000005">
    <property type="protein sequence ID" value="OWR03629.1"/>
    <property type="molecule type" value="Genomic_DNA"/>
</dbReference>
<evidence type="ECO:0000256" key="2">
    <source>
        <dbReference type="SAM" id="SignalP"/>
    </source>
</evidence>
<name>A0A254N6H4_9BURK</name>
<evidence type="ECO:0000313" key="4">
    <source>
        <dbReference type="EMBL" id="OWR03629.1"/>
    </source>
</evidence>
<dbReference type="InterPro" id="IPR050789">
    <property type="entry name" value="Diverse_Enzym_Activities"/>
</dbReference>
<evidence type="ECO:0000313" key="5">
    <source>
        <dbReference type="Proteomes" id="UP000197446"/>
    </source>
</evidence>
<dbReference type="PANTHER" id="PTHR43283">
    <property type="entry name" value="BETA-LACTAMASE-RELATED"/>
    <property type="match status" value="1"/>
</dbReference>
<proteinExistence type="predicted"/>
<feature type="chain" id="PRO_5012038536" description="Beta-lactamase-related domain-containing protein" evidence="2">
    <location>
        <begin position="25"/>
        <end position="547"/>
    </location>
</feature>
<dbReference type="InterPro" id="IPR012338">
    <property type="entry name" value="Beta-lactam/transpept-like"/>
</dbReference>
<gene>
    <name evidence="4" type="ORF">CDO81_14165</name>
</gene>
<reference evidence="4 5" key="1">
    <citation type="journal article" date="2007" name="Int. J. Syst. Evol. Microbiol.">
        <title>Description of Pelomonas aquatica sp. nov. and Pelomonas puraquae sp. nov., isolated from industrial and haemodialysis water.</title>
        <authorList>
            <person name="Gomila M."/>
            <person name="Bowien B."/>
            <person name="Falsen E."/>
            <person name="Moore E.R."/>
            <person name="Lalucat J."/>
        </authorList>
    </citation>
    <scope>NUCLEOTIDE SEQUENCE [LARGE SCALE GENOMIC DNA]</scope>
    <source>
        <strain evidence="4 5">CCUG 52769</strain>
    </source>
</reference>
<dbReference type="Gene3D" id="3.40.710.10">
    <property type="entry name" value="DD-peptidase/beta-lactamase superfamily"/>
    <property type="match status" value="1"/>
</dbReference>
<evidence type="ECO:0000256" key="1">
    <source>
        <dbReference type="SAM" id="MobiDB-lite"/>
    </source>
</evidence>
<feature type="region of interest" description="Disordered" evidence="1">
    <location>
        <begin position="220"/>
        <end position="242"/>
    </location>
</feature>
<dbReference type="Pfam" id="PF00144">
    <property type="entry name" value="Beta-lactamase"/>
    <property type="match status" value="1"/>
</dbReference>
<comment type="caution">
    <text evidence="4">The sequence shown here is derived from an EMBL/GenBank/DDBJ whole genome shotgun (WGS) entry which is preliminary data.</text>
</comment>
<dbReference type="InterPro" id="IPR001466">
    <property type="entry name" value="Beta-lactam-related"/>
</dbReference>
<protein>
    <recommendedName>
        <fullName evidence="3">Beta-lactamase-related domain-containing protein</fullName>
    </recommendedName>
</protein>
<accession>A0A254N6H4</accession>
<feature type="domain" description="Beta-lactamase-related" evidence="3">
    <location>
        <begin position="43"/>
        <end position="336"/>
    </location>
</feature>
<feature type="signal peptide" evidence="2">
    <location>
        <begin position="1"/>
        <end position="24"/>
    </location>
</feature>
<organism evidence="4 5">
    <name type="scientific">Roseateles puraquae</name>
    <dbReference type="NCBI Taxonomy" id="431059"/>
    <lineage>
        <taxon>Bacteria</taxon>
        <taxon>Pseudomonadati</taxon>
        <taxon>Pseudomonadota</taxon>
        <taxon>Betaproteobacteria</taxon>
        <taxon>Burkholderiales</taxon>
        <taxon>Sphaerotilaceae</taxon>
        <taxon>Roseateles</taxon>
    </lineage>
</organism>
<evidence type="ECO:0000259" key="3">
    <source>
        <dbReference type="Pfam" id="PF00144"/>
    </source>
</evidence>
<keyword evidence="5" id="KW-1185">Reference proteome</keyword>